<dbReference type="VEuPathDB" id="ToxoDB:EMWEY_00050750"/>
<dbReference type="AlphaFoldDB" id="U5U0L7"/>
<sequence>MNISISVFVIILKVLLCRRVLDEGIPEDDQGLMLFCDMCIIMGRCAWHTRKAALHLTKSGIHTSVFLPKLRDLIGEREPTNRLAIIQAKVAGAIIGALTGMIRSCDEAMDMCCDNYHLVDLLLPALKEEAADPVILAASCIGVRVILENPRQRNELLQYVTEEMQGFEGLLQYLGGTRYTTMCDRAELALRNVNQLPYVPERVPLTRLTNIYACRVLASICSFLAYYLGEENDLVVQGVAERLFAAHREKAIVDVLEVKNEEVLVAAVECLNSMPLRYITKETVTLLIKLICRLPYPHAGLTSSVLQSVIKLKAVIENMHALNKVGVHFLLTASRVESTRDVMRLKQVVSLFAPVLEAEQQLPIHPDGFDVVVERTLADIIQGWPDLPDAGKELSLRTLCNREAEMWDDDAAMRRHLEMDDGEESERAPQQTASQHEGLGRQRALKQHAEYWAGRLKADIEDTEEEIARASLAEAEAAAEEEEEQYVLQQPQQRSELARAIKQQKPRSWKERLQNRNRPHGDHATGSNRMGHTWPSLGEVWKGRRKKPPDPLEALQDNPIYADLYGKSQEGPTGRERLMQELMATDLEPGAVHTPQRLLRSLLVCCVLLCKRCMNCMQSINACNAVACTGLWGCCVLLIYRP</sequence>
<name>U5U0L7_EIMMA</name>
<dbReference type="EMBL" id="KF265341">
    <property type="protein sequence ID" value="AGZ15727.1"/>
    <property type="molecule type" value="Genomic_DNA"/>
</dbReference>
<feature type="region of interest" description="Disordered" evidence="1">
    <location>
        <begin position="475"/>
        <end position="534"/>
    </location>
</feature>
<organism evidence="3">
    <name type="scientific">Eimeria maxima</name>
    <name type="common">Coccidian parasite</name>
    <dbReference type="NCBI Taxonomy" id="5804"/>
    <lineage>
        <taxon>Eukaryota</taxon>
        <taxon>Sar</taxon>
        <taxon>Alveolata</taxon>
        <taxon>Apicomplexa</taxon>
        <taxon>Conoidasida</taxon>
        <taxon>Coccidia</taxon>
        <taxon>Eucoccidiorida</taxon>
        <taxon>Eimeriorina</taxon>
        <taxon>Eimeriidae</taxon>
        <taxon>Eimeria</taxon>
    </lineage>
</organism>
<evidence type="ECO:0000256" key="2">
    <source>
        <dbReference type="SAM" id="SignalP"/>
    </source>
</evidence>
<feature type="signal peptide" evidence="2">
    <location>
        <begin position="1"/>
        <end position="22"/>
    </location>
</feature>
<keyword evidence="2" id="KW-0732">Signal</keyword>
<feature type="compositionally biased region" description="Basic and acidic residues" evidence="1">
    <location>
        <begin position="508"/>
        <end position="523"/>
    </location>
</feature>
<protein>
    <submittedName>
        <fullName evidence="3">Uncharacterized protein</fullName>
    </submittedName>
</protein>
<evidence type="ECO:0000313" key="3">
    <source>
        <dbReference type="EMBL" id="AGZ15727.1"/>
    </source>
</evidence>
<reference evidence="3" key="1">
    <citation type="journal article" date="2014" name="Genet. Mol. Res.">
        <title>Sequence analysis of the PIP5K locus in Eimeria maxima provides further evidence for eimerian genome plasticity and segmental organization.</title>
        <authorList>
            <person name="Song B.K."/>
            <person name="Pan M.Z."/>
            <person name="Lau Y.L."/>
            <person name="Wan K.L."/>
        </authorList>
    </citation>
    <scope>NUCLEOTIDE SEQUENCE</scope>
    <source>
        <strain evidence="3">Weybridge</strain>
    </source>
</reference>
<dbReference type="InterPro" id="IPR016024">
    <property type="entry name" value="ARM-type_fold"/>
</dbReference>
<accession>U5U0L7</accession>
<evidence type="ECO:0000256" key="1">
    <source>
        <dbReference type="SAM" id="MobiDB-lite"/>
    </source>
</evidence>
<proteinExistence type="predicted"/>
<gene>
    <name evidence="3" type="primary">EmW-B</name>
</gene>
<dbReference type="SUPFAM" id="SSF48371">
    <property type="entry name" value="ARM repeat"/>
    <property type="match status" value="1"/>
</dbReference>
<feature type="region of interest" description="Disordered" evidence="1">
    <location>
        <begin position="420"/>
        <end position="443"/>
    </location>
</feature>
<feature type="chain" id="PRO_5004664608" evidence="2">
    <location>
        <begin position="23"/>
        <end position="642"/>
    </location>
</feature>